<dbReference type="Proteomes" id="UP000190648">
    <property type="component" value="Unassembled WGS sequence"/>
</dbReference>
<dbReference type="OrthoDB" id="9908305at2759"/>
<dbReference type="InterPro" id="IPR037656">
    <property type="entry name" value="DUF5525"/>
</dbReference>
<protein>
    <submittedName>
        <fullName evidence="2">Uncharacterized protein</fullName>
    </submittedName>
</protein>
<dbReference type="AlphaFoldDB" id="A0A1V4JCT0"/>
<feature type="region of interest" description="Disordered" evidence="1">
    <location>
        <begin position="92"/>
        <end position="119"/>
    </location>
</feature>
<proteinExistence type="predicted"/>
<dbReference type="PANTHER" id="PTHR28422">
    <property type="entry name" value="SIMILAR TO HUMAN CHROMOSOME 15 OPEN READING FRAME 39"/>
    <property type="match status" value="1"/>
</dbReference>
<gene>
    <name evidence="2" type="ORF">AV530_019297</name>
</gene>
<dbReference type="PANTHER" id="PTHR28422:SF1">
    <property type="entry name" value="SIMILAR TO HUMAN CHROMOSOME 15 OPEN READING FRAME 39"/>
    <property type="match status" value="1"/>
</dbReference>
<reference evidence="2 3" key="1">
    <citation type="submission" date="2016-02" db="EMBL/GenBank/DDBJ databases">
        <title>Band-tailed pigeon sequencing and assembly.</title>
        <authorList>
            <person name="Soares A.E."/>
            <person name="Novak B.J."/>
            <person name="Rice E.S."/>
            <person name="O'Connell B."/>
            <person name="Chang D."/>
            <person name="Weber S."/>
            <person name="Shapiro B."/>
        </authorList>
    </citation>
    <scope>NUCLEOTIDE SEQUENCE [LARGE SCALE GENOMIC DNA]</scope>
    <source>
        <strain evidence="2">BTP2013</strain>
        <tissue evidence="2">Blood</tissue>
    </source>
</reference>
<dbReference type="Pfam" id="PF17663">
    <property type="entry name" value="DUF5525"/>
    <property type="match status" value="1"/>
</dbReference>
<feature type="region of interest" description="Disordered" evidence="1">
    <location>
        <begin position="239"/>
        <end position="263"/>
    </location>
</feature>
<evidence type="ECO:0000313" key="3">
    <source>
        <dbReference type="Proteomes" id="UP000190648"/>
    </source>
</evidence>
<accession>A0A1V4JCT0</accession>
<evidence type="ECO:0000313" key="2">
    <source>
        <dbReference type="EMBL" id="OPJ70053.1"/>
    </source>
</evidence>
<name>A0A1V4JCT0_PATFA</name>
<comment type="caution">
    <text evidence="2">The sequence shown here is derived from an EMBL/GenBank/DDBJ whole genome shotgun (WGS) entry which is preliminary data.</text>
</comment>
<sequence>MLRGTHRAVAATGGGPAHLSCCLPRLETEPAGSYFACPLQSPDGPEQPLQPVLAEGPLLTCLLYRPDSLGAGLQPPGTEKGKDGLMRELQMARDKAPAHPLLPGEPRGGTGLHKRGPHPNPSLLPLHPSLALPAKEKRKAALLYPPPPHAVEAQPSTLPGTYKAFGSAGSGEPFPGSYLKPQAPRSYFPSPLDTYVPRTAAAFGTSFASAEPGCERHRAESPQRQVTLLREWLQRAEPAEELGETPKSPPKPKNGSKVPEAQKRTKGKEIWLAFQDVPALLANLLSQLKTFMFACKCPFPHVVRAGAIFIPIHVVKEKLFPKLPGASVDQVLQEHKVELRPTTLSEERHLRDLELKSCTSRMLKLLALKQLPDIYPDLLNLHWHDSIRQQLGWSSQAGQRPSK</sequence>
<dbReference type="EMBL" id="LSYS01007908">
    <property type="protein sequence ID" value="OPJ70053.1"/>
    <property type="molecule type" value="Genomic_DNA"/>
</dbReference>
<evidence type="ECO:0000256" key="1">
    <source>
        <dbReference type="SAM" id="MobiDB-lite"/>
    </source>
</evidence>
<keyword evidence="3" id="KW-1185">Reference proteome</keyword>
<organism evidence="2 3">
    <name type="scientific">Patagioenas fasciata monilis</name>
    <dbReference type="NCBI Taxonomy" id="372326"/>
    <lineage>
        <taxon>Eukaryota</taxon>
        <taxon>Metazoa</taxon>
        <taxon>Chordata</taxon>
        <taxon>Craniata</taxon>
        <taxon>Vertebrata</taxon>
        <taxon>Euteleostomi</taxon>
        <taxon>Archelosauria</taxon>
        <taxon>Archosauria</taxon>
        <taxon>Dinosauria</taxon>
        <taxon>Saurischia</taxon>
        <taxon>Theropoda</taxon>
        <taxon>Coelurosauria</taxon>
        <taxon>Aves</taxon>
        <taxon>Neognathae</taxon>
        <taxon>Neoaves</taxon>
        <taxon>Columbimorphae</taxon>
        <taxon>Columbiformes</taxon>
        <taxon>Columbidae</taxon>
        <taxon>Patagioenas</taxon>
    </lineage>
</organism>